<dbReference type="GO" id="GO:0016020">
    <property type="term" value="C:membrane"/>
    <property type="evidence" value="ECO:0007669"/>
    <property type="project" value="UniProtKB-SubCell"/>
</dbReference>
<dbReference type="SUPFAM" id="SSF140478">
    <property type="entry name" value="LemA-like"/>
    <property type="match status" value="1"/>
</dbReference>
<reference evidence="7" key="2">
    <citation type="submission" date="2021-12" db="EMBL/GenBank/DDBJ databases">
        <authorList>
            <person name="Veyrier F.J."/>
        </authorList>
    </citation>
    <scope>NUCLEOTIDE SEQUENCE</scope>
    <source>
        <strain evidence="7">1258/02</strain>
    </source>
</reference>
<proteinExistence type="inferred from homology"/>
<dbReference type="EMBL" id="CP091507">
    <property type="protein sequence ID" value="UOO78664.1"/>
    <property type="molecule type" value="Genomic_DNA"/>
</dbReference>
<protein>
    <submittedName>
        <fullName evidence="7">LemA family protein</fullName>
    </submittedName>
    <submittedName>
        <fullName evidence="6">LemA protein</fullName>
    </submittedName>
</protein>
<evidence type="ECO:0000313" key="6">
    <source>
        <dbReference type="EMBL" id="TCP07834.1"/>
    </source>
</evidence>
<gene>
    <name evidence="6" type="ORF">EV680_10675</name>
    <name evidence="7" type="ORF">LVJ78_08090</name>
</gene>
<comment type="similarity">
    <text evidence="2">Belongs to the LemA family.</text>
</comment>
<reference evidence="6 8" key="1">
    <citation type="submission" date="2019-03" db="EMBL/GenBank/DDBJ databases">
        <title>Genomic Encyclopedia of Type Strains, Phase IV (KMG-IV): sequencing the most valuable type-strain genomes for metagenomic binning, comparative biology and taxonomic classification.</title>
        <authorList>
            <person name="Goeker M."/>
        </authorList>
    </citation>
    <scope>NUCLEOTIDE SEQUENCE [LARGE SCALE GENOMIC DNA]</scope>
    <source>
        <strain evidence="6 8">DSM 17474</strain>
    </source>
</reference>
<dbReference type="RefSeq" id="WP_132953263.1">
    <property type="nucleotide sequence ID" value="NZ_CP091507.1"/>
</dbReference>
<accession>A0AAE9GTF7</accession>
<dbReference type="InterPro" id="IPR023353">
    <property type="entry name" value="LemA-like_dom_sf"/>
</dbReference>
<evidence type="ECO:0000256" key="2">
    <source>
        <dbReference type="ARBA" id="ARBA00008854"/>
    </source>
</evidence>
<evidence type="ECO:0000256" key="1">
    <source>
        <dbReference type="ARBA" id="ARBA00004167"/>
    </source>
</evidence>
<dbReference type="Gene3D" id="1.20.1440.20">
    <property type="entry name" value="LemA-like domain"/>
    <property type="match status" value="1"/>
</dbReference>
<evidence type="ECO:0000256" key="4">
    <source>
        <dbReference type="ARBA" id="ARBA00022989"/>
    </source>
</evidence>
<dbReference type="Proteomes" id="UP000294721">
    <property type="component" value="Unassembled WGS sequence"/>
</dbReference>
<name>A0AAE9GTF7_9NEIS</name>
<sequence length="195" mass="21271">MGILVALLLLAVLVLWPAWLYNKLVAAKNLYLNAFAQIQVQLKRRHDLVPNLVEAVRAYLGHERGTLEAVTQARAGADQALRAAAANPGASSLEALAHSETALNSALRGLHVAIEAYPELKADQSVMQLSEELGSTENRVAFARQAYNDAVMDYNTLRQSFPANLLADFFGHKKNAALLQFDDAAEIQAAPRVRL</sequence>
<keyword evidence="4" id="KW-1133">Transmembrane helix</keyword>
<evidence type="ECO:0000313" key="9">
    <source>
        <dbReference type="Proteomes" id="UP000829756"/>
    </source>
</evidence>
<dbReference type="PANTHER" id="PTHR34478:SF2">
    <property type="entry name" value="MEMBRANE PROTEIN"/>
    <property type="match status" value="1"/>
</dbReference>
<dbReference type="PANTHER" id="PTHR34478">
    <property type="entry name" value="PROTEIN LEMA"/>
    <property type="match status" value="1"/>
</dbReference>
<dbReference type="EMBL" id="SLXE01000006">
    <property type="protein sequence ID" value="TCP07834.1"/>
    <property type="molecule type" value="Genomic_DNA"/>
</dbReference>
<comment type="subcellular location">
    <subcellularLocation>
        <location evidence="1">Membrane</location>
        <topology evidence="1">Single-pass membrane protein</topology>
    </subcellularLocation>
</comment>
<dbReference type="Pfam" id="PF04011">
    <property type="entry name" value="LemA"/>
    <property type="match status" value="1"/>
</dbReference>
<dbReference type="InterPro" id="IPR007156">
    <property type="entry name" value="MamQ_LemA"/>
</dbReference>
<dbReference type="Proteomes" id="UP000829756">
    <property type="component" value="Chromosome"/>
</dbReference>
<keyword evidence="5" id="KW-0472">Membrane</keyword>
<evidence type="ECO:0000256" key="5">
    <source>
        <dbReference type="ARBA" id="ARBA00023136"/>
    </source>
</evidence>
<evidence type="ECO:0000313" key="7">
    <source>
        <dbReference type="EMBL" id="UOO78664.1"/>
    </source>
</evidence>
<organism evidence="7 9">
    <name type="scientific">Uruburuella suis</name>
    <dbReference type="NCBI Taxonomy" id="252130"/>
    <lineage>
        <taxon>Bacteria</taxon>
        <taxon>Pseudomonadati</taxon>
        <taxon>Pseudomonadota</taxon>
        <taxon>Betaproteobacteria</taxon>
        <taxon>Neisseriales</taxon>
        <taxon>Neisseriaceae</taxon>
        <taxon>Uruburuella</taxon>
    </lineage>
</organism>
<keyword evidence="8" id="KW-1185">Reference proteome</keyword>
<dbReference type="AlphaFoldDB" id="A0AAE9GTF7"/>
<evidence type="ECO:0000256" key="3">
    <source>
        <dbReference type="ARBA" id="ARBA00022692"/>
    </source>
</evidence>
<dbReference type="KEGG" id="usu:LVJ78_08090"/>
<evidence type="ECO:0000313" key="8">
    <source>
        <dbReference type="Proteomes" id="UP000294721"/>
    </source>
</evidence>
<reference evidence="7" key="3">
    <citation type="journal article" date="2022" name="Res Sq">
        <title>Evolution of multicellular longitudinally dividing oral cavity symbionts (Neisseriaceae).</title>
        <authorList>
            <person name="Nyongesa S."/>
            <person name="Weber P."/>
            <person name="Bernet E."/>
            <person name="Pullido F."/>
            <person name="Nieckarz M."/>
            <person name="Delaby M."/>
            <person name="Nieves C."/>
            <person name="Viehboeck T."/>
            <person name="Krause N."/>
            <person name="Rivera-Millot A."/>
            <person name="Nakamura A."/>
            <person name="Vischer N."/>
            <person name="VanNieuwenhze M."/>
            <person name="Brun Y."/>
            <person name="Cava F."/>
            <person name="Bulgheresi S."/>
            <person name="Veyrier F."/>
        </authorList>
    </citation>
    <scope>NUCLEOTIDE SEQUENCE</scope>
    <source>
        <strain evidence="7">1258/02</strain>
    </source>
</reference>
<keyword evidence="3" id="KW-0812">Transmembrane</keyword>